<accession>A0A7C5RDG7</accession>
<gene>
    <name evidence="2" type="ORF">ENM28_00770</name>
</gene>
<proteinExistence type="predicted"/>
<organism evidence="2">
    <name type="scientific">Thermus caliditerrae</name>
    <dbReference type="NCBI Taxonomy" id="1330700"/>
    <lineage>
        <taxon>Bacteria</taxon>
        <taxon>Thermotogati</taxon>
        <taxon>Deinococcota</taxon>
        <taxon>Deinococci</taxon>
        <taxon>Thermales</taxon>
        <taxon>Thermaceae</taxon>
        <taxon>Thermus</taxon>
    </lineage>
</organism>
<evidence type="ECO:0000313" key="2">
    <source>
        <dbReference type="EMBL" id="HHM67258.1"/>
    </source>
</evidence>
<dbReference type="Gene3D" id="1.10.8.730">
    <property type="match status" value="1"/>
</dbReference>
<reference evidence="2" key="1">
    <citation type="journal article" date="2020" name="mSystems">
        <title>Genome- and Community-Level Interaction Insights into Carbon Utilization and Element Cycling Functions of Hydrothermarchaeota in Hydrothermal Sediment.</title>
        <authorList>
            <person name="Zhou Z."/>
            <person name="Liu Y."/>
            <person name="Xu W."/>
            <person name="Pan J."/>
            <person name="Luo Z.H."/>
            <person name="Li M."/>
        </authorList>
    </citation>
    <scope>NUCLEOTIDE SEQUENCE [LARGE SCALE GENOMIC DNA]</scope>
    <source>
        <strain evidence="2">SpSt-1071</strain>
    </source>
</reference>
<dbReference type="InterPro" id="IPR043964">
    <property type="entry name" value="P-loop_TraG"/>
</dbReference>
<dbReference type="AlphaFoldDB" id="A0A7C5RDG7"/>
<dbReference type="SUPFAM" id="SSF52540">
    <property type="entry name" value="P-loop containing nucleoside triphosphate hydrolases"/>
    <property type="match status" value="1"/>
</dbReference>
<feature type="domain" description="TraG P-loop" evidence="1">
    <location>
        <begin position="455"/>
        <end position="843"/>
    </location>
</feature>
<evidence type="ECO:0000259" key="1">
    <source>
        <dbReference type="Pfam" id="PF19044"/>
    </source>
</evidence>
<dbReference type="PANTHER" id="PTHR38467">
    <property type="match status" value="1"/>
</dbReference>
<comment type="caution">
    <text evidence="2">The sequence shown here is derived from an EMBL/GenBank/DDBJ whole genome shotgun (WGS) entry which is preliminary data.</text>
</comment>
<dbReference type="EMBL" id="DRXE01000030">
    <property type="protein sequence ID" value="HHM67258.1"/>
    <property type="molecule type" value="Genomic_DNA"/>
</dbReference>
<protein>
    <recommendedName>
        <fullName evidence="1">TraG P-loop domain-containing protein</fullName>
    </recommendedName>
</protein>
<dbReference type="PANTHER" id="PTHR38467:SF1">
    <property type="entry name" value="CONJUGATIVE TRANSFER: ASSEMBLY"/>
    <property type="match status" value="1"/>
</dbReference>
<name>A0A7C5RDG7_9DEIN</name>
<dbReference type="Gene3D" id="3.40.50.300">
    <property type="entry name" value="P-loop containing nucleotide triphosphate hydrolases"/>
    <property type="match status" value="1"/>
</dbReference>
<dbReference type="Pfam" id="PF19044">
    <property type="entry name" value="P-loop_TraG"/>
    <property type="match status" value="1"/>
</dbReference>
<dbReference type="InterPro" id="IPR053155">
    <property type="entry name" value="F-pilin_assembly_TraC"/>
</dbReference>
<dbReference type="InterPro" id="IPR027417">
    <property type="entry name" value="P-loop_NTPase"/>
</dbReference>
<sequence>MATKNRTTDLRERYGVQGRIGNLLRYVPYLDIVDGVVFLENGQAEVGLELRLPSVLFASAGKVEAQWRSLRNILHLAVGPRERARFYIEAVPAGPEVLEAYRRNIRTSYALAKEIAEARVARLEELRLNREVLKWRAFLTLSFPVGKAGSMQFSERAFEEVLSEAKNKREKLLGYFRAGGFEVEPMGTQEVFALAWRWWNPQFTTSRPPQYLPVWNRGGMPGKAAGMMEVYQATAKEQIVSTYVGNYSPDVLDVGGLALTAVAIHSEPEETFLATMSRVLSSLPGTHLYLVVEYAHTPLDTIIGKLQSDHRKYTALAEGEGMRDVTAKAKLKEVEKAMDAILESGDQAYETSIGLVLVGRNYRDALALRERAISALSVLPAARPTFGAGLPLRLFLALAPFNGEKSPHRFIMPSSNGADIAPTSLPWEGDPSNPTVVYRNRFNALTSVNAFDQRASNWNGLIVAGSGSGKTFFAQGYLTSLLAQGDAEIIIVDRGGGYIPLVEALAGREVIIHVEPGTVSINPFDLPPGVETPSEEKKAFVFAIIRSMVPPASDPEIAAIEDAILMAAVDQVYKRRTEEVKDPITGEYRPKYQGATLSDLVGVLLRLDDIGGRAPTARDKQVASALATRLQSWTGDTPYGTFVDRPTNIRTDYPVIYFETTGLSRYPALQGPGLLLLADIIWQRAEKDPSVRKLVVMDEVWALLQMPQARGLIVELYRRARRYNTAIYSISQSILDFAEVRGIIQNTSYFFLGMTPKQEHDAVQEILGVPDSVKEALASLRMVRGQYSEWVFYTFIEGKPEGEVLRVEPSKLEYWVYTTNPQDMARRKALMAEGKSILEAAKILAGGGS</sequence>